<evidence type="ECO:0000313" key="4">
    <source>
        <dbReference type="Proteomes" id="UP001311232"/>
    </source>
</evidence>
<dbReference type="Pfam" id="PF24123">
    <property type="entry name" value="Myosin_VII_N"/>
    <property type="match status" value="1"/>
</dbReference>
<feature type="domain" description="Myosin VII N-terminal" evidence="2">
    <location>
        <begin position="5"/>
        <end position="51"/>
    </location>
</feature>
<dbReference type="Proteomes" id="UP001311232">
    <property type="component" value="Unassembled WGS sequence"/>
</dbReference>
<dbReference type="EMBL" id="JAHHUM010002040">
    <property type="protein sequence ID" value="KAK5606967.1"/>
    <property type="molecule type" value="Genomic_DNA"/>
</dbReference>
<gene>
    <name evidence="3" type="ORF">CRENBAI_011947</name>
</gene>
<feature type="region of interest" description="Disordered" evidence="1">
    <location>
        <begin position="46"/>
        <end position="73"/>
    </location>
</feature>
<evidence type="ECO:0000313" key="3">
    <source>
        <dbReference type="EMBL" id="KAK5606967.1"/>
    </source>
</evidence>
<evidence type="ECO:0000259" key="2">
    <source>
        <dbReference type="Pfam" id="PF24123"/>
    </source>
</evidence>
<evidence type="ECO:0000256" key="1">
    <source>
        <dbReference type="SAM" id="MobiDB-lite"/>
    </source>
</evidence>
<dbReference type="InterPro" id="IPR057130">
    <property type="entry name" value="Myosin_VII_N"/>
</dbReference>
<dbReference type="AlphaFoldDB" id="A0AAV9RDK1"/>
<name>A0AAV9RDK1_9TELE</name>
<sequence>MVILQQGDYVWLDLKTGREFDVPVGAVVKLCDSGQIQVLDDEGQTAELGGNKQTHPSPPPHPMGHSRVEESPAPLKEMDSRVHRCAWRRAPTISSRYLSTSRTSSGSFPPSKVVGPLGDGLASLVWAWPGRVPRGATRPPGALRRVPTPGLAPGWDPGSAVPGDVTCLDLVVLMKDS</sequence>
<accession>A0AAV9RDK1</accession>
<protein>
    <recommendedName>
        <fullName evidence="2">Myosin VII N-terminal domain-containing protein</fullName>
    </recommendedName>
</protein>
<proteinExistence type="predicted"/>
<comment type="caution">
    <text evidence="3">The sequence shown here is derived from an EMBL/GenBank/DDBJ whole genome shotgun (WGS) entry which is preliminary data.</text>
</comment>
<organism evidence="3 4">
    <name type="scientific">Crenichthys baileyi</name>
    <name type="common">White River springfish</name>
    <dbReference type="NCBI Taxonomy" id="28760"/>
    <lineage>
        <taxon>Eukaryota</taxon>
        <taxon>Metazoa</taxon>
        <taxon>Chordata</taxon>
        <taxon>Craniata</taxon>
        <taxon>Vertebrata</taxon>
        <taxon>Euteleostomi</taxon>
        <taxon>Actinopterygii</taxon>
        <taxon>Neopterygii</taxon>
        <taxon>Teleostei</taxon>
        <taxon>Neoteleostei</taxon>
        <taxon>Acanthomorphata</taxon>
        <taxon>Ovalentaria</taxon>
        <taxon>Atherinomorphae</taxon>
        <taxon>Cyprinodontiformes</taxon>
        <taxon>Goodeidae</taxon>
        <taxon>Crenichthys</taxon>
    </lineage>
</organism>
<keyword evidence="4" id="KW-1185">Reference proteome</keyword>
<reference evidence="3 4" key="1">
    <citation type="submission" date="2021-06" db="EMBL/GenBank/DDBJ databases">
        <authorList>
            <person name="Palmer J.M."/>
        </authorList>
    </citation>
    <scope>NUCLEOTIDE SEQUENCE [LARGE SCALE GENOMIC DNA]</scope>
    <source>
        <strain evidence="3 4">MEX-2019</strain>
        <tissue evidence="3">Muscle</tissue>
    </source>
</reference>